<organism evidence="4 5">
    <name type="scientific">Flexivirga oryzae</name>
    <dbReference type="NCBI Taxonomy" id="1794944"/>
    <lineage>
        <taxon>Bacteria</taxon>
        <taxon>Bacillati</taxon>
        <taxon>Actinomycetota</taxon>
        <taxon>Actinomycetes</taxon>
        <taxon>Micrococcales</taxon>
        <taxon>Dermacoccaceae</taxon>
        <taxon>Flexivirga</taxon>
    </lineage>
</organism>
<keyword evidence="3" id="KW-0732">Signal</keyword>
<evidence type="ECO:0000256" key="3">
    <source>
        <dbReference type="SAM" id="SignalP"/>
    </source>
</evidence>
<keyword evidence="2" id="KW-0812">Transmembrane</keyword>
<feature type="transmembrane region" description="Helical" evidence="2">
    <location>
        <begin position="302"/>
        <end position="321"/>
    </location>
</feature>
<protein>
    <recommendedName>
        <fullName evidence="6">Gram-positive cocci surface proteins LPxTG domain-containing protein</fullName>
    </recommendedName>
</protein>
<comment type="caution">
    <text evidence="4">The sequence shown here is derived from an EMBL/GenBank/DDBJ whole genome shotgun (WGS) entry which is preliminary data.</text>
</comment>
<evidence type="ECO:0008006" key="6">
    <source>
        <dbReference type="Google" id="ProtNLM"/>
    </source>
</evidence>
<evidence type="ECO:0000313" key="5">
    <source>
        <dbReference type="Proteomes" id="UP000559182"/>
    </source>
</evidence>
<keyword evidence="2" id="KW-0472">Membrane</keyword>
<reference evidence="4 5" key="1">
    <citation type="submission" date="2020-08" db="EMBL/GenBank/DDBJ databases">
        <title>Sequencing the genomes of 1000 actinobacteria strains.</title>
        <authorList>
            <person name="Klenk H.-P."/>
        </authorList>
    </citation>
    <scope>NUCLEOTIDE SEQUENCE [LARGE SCALE GENOMIC DNA]</scope>
    <source>
        <strain evidence="4 5">DSM 105369</strain>
    </source>
</reference>
<feature type="compositionally biased region" description="Low complexity" evidence="1">
    <location>
        <begin position="171"/>
        <end position="206"/>
    </location>
</feature>
<evidence type="ECO:0000313" key="4">
    <source>
        <dbReference type="EMBL" id="MBB2893144.1"/>
    </source>
</evidence>
<gene>
    <name evidence="4" type="ORF">FHU39_003162</name>
</gene>
<dbReference type="RefSeq" id="WP_183321495.1">
    <property type="nucleotide sequence ID" value="NZ_JACHVQ010000002.1"/>
</dbReference>
<feature type="compositionally biased region" description="Low complexity" evidence="1">
    <location>
        <begin position="251"/>
        <end position="277"/>
    </location>
</feature>
<feature type="signal peptide" evidence="3">
    <location>
        <begin position="1"/>
        <end position="27"/>
    </location>
</feature>
<sequence>MPAAPRRLMRSAAAGALAISASGVLYAGTAAPARAAGYNGYCTSSTGVTVVVDFRSLGGGVAVRCAPVRSGATGLDALQAAGVPVTMAARQPGFVCRLYGKPASDPCVNASPTTAYWSYWHAPNGGAWSYSSEGAASHHVIPGGFEGWAFSTGSKVAPGVAPVRPAPKPKPTATHTTTRPPAPPRHTTTTAPPRHTTTTAPPSTTAARHDPAPSAHSSTAHRSRPSSTAPATAHTSHTTSSSRAAKKSRRASGTSTSASAAGSASSGSTSGGAVAAGGARLADSDRLINESDKSSSINATTAVGGGVLAVLAIGGAAVAIIRRRNLG</sequence>
<feature type="compositionally biased region" description="Low complexity" evidence="1">
    <location>
        <begin position="225"/>
        <end position="243"/>
    </location>
</feature>
<dbReference type="Proteomes" id="UP000559182">
    <property type="component" value="Unassembled WGS sequence"/>
</dbReference>
<name>A0A839NAY6_9MICO</name>
<proteinExistence type="predicted"/>
<feature type="region of interest" description="Disordered" evidence="1">
    <location>
        <begin position="159"/>
        <end position="277"/>
    </location>
</feature>
<dbReference type="AlphaFoldDB" id="A0A839NAY6"/>
<feature type="chain" id="PRO_5038755531" description="Gram-positive cocci surface proteins LPxTG domain-containing protein" evidence="3">
    <location>
        <begin position="28"/>
        <end position="327"/>
    </location>
</feature>
<keyword evidence="5" id="KW-1185">Reference proteome</keyword>
<dbReference type="EMBL" id="JACHVQ010000002">
    <property type="protein sequence ID" value="MBB2893144.1"/>
    <property type="molecule type" value="Genomic_DNA"/>
</dbReference>
<evidence type="ECO:0000256" key="1">
    <source>
        <dbReference type="SAM" id="MobiDB-lite"/>
    </source>
</evidence>
<accession>A0A839NAY6</accession>
<keyword evidence="2" id="KW-1133">Transmembrane helix</keyword>
<evidence type="ECO:0000256" key="2">
    <source>
        <dbReference type="SAM" id="Phobius"/>
    </source>
</evidence>